<dbReference type="Proteomes" id="UP001273531">
    <property type="component" value="Unassembled WGS sequence"/>
</dbReference>
<proteinExistence type="inferred from homology"/>
<evidence type="ECO:0000313" key="4">
    <source>
        <dbReference type="Proteomes" id="UP001273531"/>
    </source>
</evidence>
<evidence type="ECO:0000256" key="1">
    <source>
        <dbReference type="ARBA" id="ARBA00008769"/>
    </source>
</evidence>
<dbReference type="InterPro" id="IPR038673">
    <property type="entry name" value="OprB_sf"/>
</dbReference>
<organism evidence="3 4">
    <name type="scientific">Sphingomonas agrestis</name>
    <dbReference type="NCBI Taxonomy" id="3080540"/>
    <lineage>
        <taxon>Bacteria</taxon>
        <taxon>Pseudomonadati</taxon>
        <taxon>Pseudomonadota</taxon>
        <taxon>Alphaproteobacteria</taxon>
        <taxon>Sphingomonadales</taxon>
        <taxon>Sphingomonadaceae</taxon>
        <taxon>Sphingomonas</taxon>
    </lineage>
</organism>
<evidence type="ECO:0000256" key="2">
    <source>
        <dbReference type="RuleBase" id="RU363072"/>
    </source>
</evidence>
<dbReference type="PANTHER" id="PTHR37944:SF1">
    <property type="entry name" value="PORIN B"/>
    <property type="match status" value="1"/>
</dbReference>
<dbReference type="Gene3D" id="2.40.160.180">
    <property type="entry name" value="Carbohydrate-selective porin OprB"/>
    <property type="match status" value="1"/>
</dbReference>
<accession>A0ABU3Y7S7</accession>
<comment type="caution">
    <text evidence="3">The sequence shown here is derived from an EMBL/GenBank/DDBJ whole genome shotgun (WGS) entry which is preliminary data.</text>
</comment>
<feature type="signal peptide" evidence="2">
    <location>
        <begin position="1"/>
        <end position="31"/>
    </location>
</feature>
<dbReference type="Pfam" id="PF04966">
    <property type="entry name" value="OprB"/>
    <property type="match status" value="1"/>
</dbReference>
<evidence type="ECO:0000313" key="3">
    <source>
        <dbReference type="EMBL" id="MDV3457319.1"/>
    </source>
</evidence>
<protein>
    <submittedName>
        <fullName evidence="3">Carbohydrate porin</fullName>
    </submittedName>
</protein>
<keyword evidence="2" id="KW-0732">Signal</keyword>
<sequence>MGISIEKARTFRSLPALFSAALLAFAPQARAQDGVEFGADYLMDVMAVAADDRPAKLYWLNNLDVTADLDLDMLAGWRGATMHVDVLANMGRTPNDRAGTLQGVDNVEVASHRLRLFEAWIEQKLGECTTLRTGLYDLNSEFYATDASGLLIGSAFGIGSEVAATGPNGPSVFPSTALTARLDHEFDGGGFVRAAVLNAAAGTLGEPRGLDVHFDNGALLIAESGFEGHGGKIAVGAWGYTQRQDDVRLVDATGEPIQRHAHGAYLVAERPFNYPEGRRAAAGFLRIGVSDGRTTPFRGGWQAGVLVSNLWAGRDDSQFSIGLNQGVLAENFRHVLRADGLRSAAAESAIEVTYSDRIGPVTLQPDFQIALDAGGDADAETVFIAGLRVSLSL</sequence>
<dbReference type="RefSeq" id="WP_317226474.1">
    <property type="nucleotide sequence ID" value="NZ_JAWJEJ010000001.1"/>
</dbReference>
<keyword evidence="4" id="KW-1185">Reference proteome</keyword>
<dbReference type="EMBL" id="JAWJEJ010000001">
    <property type="protein sequence ID" value="MDV3457319.1"/>
    <property type="molecule type" value="Genomic_DNA"/>
</dbReference>
<feature type="chain" id="PRO_5045007949" evidence="2">
    <location>
        <begin position="32"/>
        <end position="393"/>
    </location>
</feature>
<comment type="similarity">
    <text evidence="1 2">Belongs to the OprB family.</text>
</comment>
<reference evidence="3 4" key="1">
    <citation type="submission" date="2023-10" db="EMBL/GenBank/DDBJ databases">
        <title>Sphingomonas sp. HF-S4 16S ribosomal RNA gene Genome sequencing and assembly.</title>
        <authorList>
            <person name="Lee H."/>
        </authorList>
    </citation>
    <scope>NUCLEOTIDE SEQUENCE [LARGE SCALE GENOMIC DNA]</scope>
    <source>
        <strain evidence="3 4">HF-S4</strain>
    </source>
</reference>
<dbReference type="InterPro" id="IPR052932">
    <property type="entry name" value="OprB_Porin"/>
</dbReference>
<dbReference type="InterPro" id="IPR007049">
    <property type="entry name" value="Carb-sel_porin_OprB"/>
</dbReference>
<gene>
    <name evidence="3" type="ORF">RZN05_10025</name>
</gene>
<name>A0ABU3Y7S7_9SPHN</name>
<dbReference type="PANTHER" id="PTHR37944">
    <property type="entry name" value="PORIN B"/>
    <property type="match status" value="1"/>
</dbReference>